<dbReference type="RefSeq" id="WP_148581796.1">
    <property type="nucleotide sequence ID" value="NZ_SDKK01000064.1"/>
</dbReference>
<dbReference type="Gene3D" id="1.10.4080.10">
    <property type="entry name" value="ADP-ribosylation/Crystallin J1"/>
    <property type="match status" value="1"/>
</dbReference>
<dbReference type="PANTHER" id="PTHR16222">
    <property type="entry name" value="ADP-RIBOSYLGLYCOHYDROLASE"/>
    <property type="match status" value="1"/>
</dbReference>
<dbReference type="InterPro" id="IPR050792">
    <property type="entry name" value="ADP-ribosylglycohydrolase"/>
</dbReference>
<comment type="cofactor">
    <cofactor evidence="3">
        <name>Mg(2+)</name>
        <dbReference type="ChEBI" id="CHEBI:18420"/>
    </cofactor>
    <text evidence="3">Binds 2 magnesium ions per subunit.</text>
</comment>
<name>A0A6C2CAB8_9RHOO</name>
<dbReference type="EMBL" id="SDKK01000064">
    <property type="protein sequence ID" value="TYC49995.1"/>
    <property type="molecule type" value="Genomic_DNA"/>
</dbReference>
<organism evidence="4 5">
    <name type="scientific">Zoogloea oleivorans</name>
    <dbReference type="NCBI Taxonomy" id="1552750"/>
    <lineage>
        <taxon>Bacteria</taxon>
        <taxon>Pseudomonadati</taxon>
        <taxon>Pseudomonadota</taxon>
        <taxon>Betaproteobacteria</taxon>
        <taxon>Rhodocyclales</taxon>
        <taxon>Zoogloeaceae</taxon>
        <taxon>Zoogloea</taxon>
    </lineage>
</organism>
<keyword evidence="2 4" id="KW-0378">Hydrolase</keyword>
<feature type="binding site" evidence="3">
    <location>
        <position position="73"/>
    </location>
    <ligand>
        <name>Mg(2+)</name>
        <dbReference type="ChEBI" id="CHEBI:18420"/>
        <label>1</label>
    </ligand>
</feature>
<dbReference type="SUPFAM" id="SSF101478">
    <property type="entry name" value="ADP-ribosylglycohydrolase"/>
    <property type="match status" value="1"/>
</dbReference>
<gene>
    <name evidence="4" type="ORF">ETQ85_25530</name>
</gene>
<dbReference type="Proteomes" id="UP000389128">
    <property type="component" value="Unassembled WGS sequence"/>
</dbReference>
<proteinExistence type="inferred from homology"/>
<dbReference type="GO" id="GO:0016787">
    <property type="term" value="F:hydrolase activity"/>
    <property type="evidence" value="ECO:0007669"/>
    <property type="project" value="UniProtKB-KW"/>
</dbReference>
<keyword evidence="3" id="KW-0479">Metal-binding</keyword>
<evidence type="ECO:0000256" key="2">
    <source>
        <dbReference type="ARBA" id="ARBA00022801"/>
    </source>
</evidence>
<evidence type="ECO:0000256" key="1">
    <source>
        <dbReference type="ARBA" id="ARBA00010702"/>
    </source>
</evidence>
<dbReference type="AlphaFoldDB" id="A0A6C2CAB8"/>
<comment type="similarity">
    <text evidence="1">Belongs to the ADP-ribosylglycohydrolase family.</text>
</comment>
<keyword evidence="3" id="KW-0460">Magnesium</keyword>
<dbReference type="PANTHER" id="PTHR16222:SF24">
    <property type="entry name" value="ADP-RIBOSYLHYDROLASE ARH3"/>
    <property type="match status" value="1"/>
</dbReference>
<sequence>MEAQVMPLTNPDRLRDRALGALMGAFVGDALGVGPHWYYDLDQMVADYGPWIDSYTRPKPGRYHEGVEPGQPSQSGILLEMTLRSLADCSGYDEADFCLRLDGELFPQLDGTSMNGPGGYTSQSIRDAWRNRVQEGLAWGSFGSDVDNTEAAERIIAIAVRYALNPAKLAWAVTANTALTQTNSNVLTTTTTYGAVLGMLVEGHRFDADISDKLMDRIKADKRIARFNSAVQPLHAAAQGRLEVQIHTDCQPCMETFFPSHDALVTPSGVARAAHDSGIRIEPASKVSLLYGLPCGVHHQFPAAYYLTARFQDDFESAVLHALNGGGQNQARAMLTGALSGAMVGLSGIPRRFIDGLERAEVLLALAERLVGDMQSQAQRNDSHGYFIDERRCL</sequence>
<reference evidence="4 5" key="1">
    <citation type="submission" date="2019-01" db="EMBL/GenBank/DDBJ databases">
        <title>Zoogloea oleivorans genome sequencing and assembly.</title>
        <authorList>
            <person name="Tancsics A."/>
            <person name="Farkas M."/>
            <person name="Kriszt B."/>
            <person name="Maroti G."/>
            <person name="Horvath B."/>
        </authorList>
    </citation>
    <scope>NUCLEOTIDE SEQUENCE [LARGE SCALE GENOMIC DNA]</scope>
    <source>
        <strain evidence="4 5">Buc</strain>
    </source>
</reference>
<accession>A0A6C2CAB8</accession>
<protein>
    <submittedName>
        <fullName evidence="4">ADP-ribosylglycohydrolase family protein</fullName>
    </submittedName>
</protein>
<evidence type="ECO:0000313" key="4">
    <source>
        <dbReference type="EMBL" id="TYC49995.1"/>
    </source>
</evidence>
<dbReference type="GO" id="GO:0046872">
    <property type="term" value="F:metal ion binding"/>
    <property type="evidence" value="ECO:0007669"/>
    <property type="project" value="UniProtKB-KW"/>
</dbReference>
<evidence type="ECO:0000256" key="3">
    <source>
        <dbReference type="PIRSR" id="PIRSR605502-1"/>
    </source>
</evidence>
<keyword evidence="5" id="KW-1185">Reference proteome</keyword>
<dbReference type="Pfam" id="PF03747">
    <property type="entry name" value="ADP_ribosyl_GH"/>
    <property type="match status" value="1"/>
</dbReference>
<dbReference type="InterPro" id="IPR036705">
    <property type="entry name" value="Ribosyl_crysJ1_sf"/>
</dbReference>
<dbReference type="InterPro" id="IPR005502">
    <property type="entry name" value="Ribosyl_crysJ1"/>
</dbReference>
<evidence type="ECO:0000313" key="5">
    <source>
        <dbReference type="Proteomes" id="UP000389128"/>
    </source>
</evidence>
<dbReference type="OrthoDB" id="5297797at2"/>
<comment type="caution">
    <text evidence="4">The sequence shown here is derived from an EMBL/GenBank/DDBJ whole genome shotgun (WGS) entry which is preliminary data.</text>
</comment>